<gene>
    <name evidence="1" type="ORF">GDO78_018655</name>
</gene>
<organism evidence="1 2">
    <name type="scientific">Eleutherodactylus coqui</name>
    <name type="common">Puerto Rican coqui</name>
    <dbReference type="NCBI Taxonomy" id="57060"/>
    <lineage>
        <taxon>Eukaryota</taxon>
        <taxon>Metazoa</taxon>
        <taxon>Chordata</taxon>
        <taxon>Craniata</taxon>
        <taxon>Vertebrata</taxon>
        <taxon>Euteleostomi</taxon>
        <taxon>Amphibia</taxon>
        <taxon>Batrachia</taxon>
        <taxon>Anura</taxon>
        <taxon>Neobatrachia</taxon>
        <taxon>Hyloidea</taxon>
        <taxon>Eleutherodactylidae</taxon>
        <taxon>Eleutherodactylinae</taxon>
        <taxon>Eleutherodactylus</taxon>
        <taxon>Eleutherodactylus</taxon>
    </lineage>
</organism>
<comment type="caution">
    <text evidence="1">The sequence shown here is derived from an EMBL/GenBank/DDBJ whole genome shotgun (WGS) entry which is preliminary data.</text>
</comment>
<protein>
    <submittedName>
        <fullName evidence="1">Uncharacterized protein</fullName>
    </submittedName>
</protein>
<dbReference type="Proteomes" id="UP000770717">
    <property type="component" value="Unassembled WGS sequence"/>
</dbReference>
<dbReference type="AlphaFoldDB" id="A0A8J6B9S5"/>
<keyword evidence="2" id="KW-1185">Reference proteome</keyword>
<proteinExistence type="predicted"/>
<sequence length="82" mass="9355">MLNVRPGCSQIAQRYGMSVNRTRSIAACMHLTPQCLCLILEWISGIHNSLQEPMNIPKFTRPVLESWDSFEPWEPSPGPWLS</sequence>
<dbReference type="EMBL" id="WNTK01032727">
    <property type="protein sequence ID" value="KAG9460939.1"/>
    <property type="molecule type" value="Genomic_DNA"/>
</dbReference>
<accession>A0A8J6B9S5</accession>
<name>A0A8J6B9S5_ELECQ</name>
<reference evidence="1" key="1">
    <citation type="thesis" date="2020" institute="ProQuest LLC" country="789 East Eisenhower Parkway, Ann Arbor, MI, USA">
        <title>Comparative Genomics and Chromosome Evolution.</title>
        <authorList>
            <person name="Mudd A.B."/>
        </authorList>
    </citation>
    <scope>NUCLEOTIDE SEQUENCE</scope>
    <source>
        <strain evidence="1">HN-11 Male</strain>
        <tissue evidence="1">Kidney and liver</tissue>
    </source>
</reference>
<evidence type="ECO:0000313" key="1">
    <source>
        <dbReference type="EMBL" id="KAG9460939.1"/>
    </source>
</evidence>
<evidence type="ECO:0000313" key="2">
    <source>
        <dbReference type="Proteomes" id="UP000770717"/>
    </source>
</evidence>
<dbReference type="InterPro" id="IPR018392">
    <property type="entry name" value="LysM"/>
</dbReference>
<dbReference type="CDD" id="cd00118">
    <property type="entry name" value="LysM"/>
    <property type="match status" value="1"/>
</dbReference>